<evidence type="ECO:0000313" key="3">
    <source>
        <dbReference type="Proteomes" id="UP000460221"/>
    </source>
</evidence>
<gene>
    <name evidence="2" type="ORF">GIS00_14160</name>
</gene>
<feature type="region of interest" description="Disordered" evidence="1">
    <location>
        <begin position="1"/>
        <end position="20"/>
    </location>
</feature>
<dbReference type="AlphaFoldDB" id="A0A7K1FPD9"/>
<dbReference type="EMBL" id="WLYK01000005">
    <property type="protein sequence ID" value="MTD15083.1"/>
    <property type="molecule type" value="Genomic_DNA"/>
</dbReference>
<keyword evidence="3" id="KW-1185">Reference proteome</keyword>
<evidence type="ECO:0000313" key="2">
    <source>
        <dbReference type="EMBL" id="MTD15083.1"/>
    </source>
</evidence>
<organism evidence="2 3">
    <name type="scientific">Nakamurella alba</name>
    <dbReference type="NCBI Taxonomy" id="2665158"/>
    <lineage>
        <taxon>Bacteria</taxon>
        <taxon>Bacillati</taxon>
        <taxon>Actinomycetota</taxon>
        <taxon>Actinomycetes</taxon>
        <taxon>Nakamurellales</taxon>
        <taxon>Nakamurellaceae</taxon>
        <taxon>Nakamurella</taxon>
    </lineage>
</organism>
<accession>A0A7K1FPD9</accession>
<dbReference type="RefSeq" id="WP_154769046.1">
    <property type="nucleotide sequence ID" value="NZ_WLYK01000005.1"/>
</dbReference>
<comment type="caution">
    <text evidence="2">The sequence shown here is derived from an EMBL/GenBank/DDBJ whole genome shotgun (WGS) entry which is preliminary data.</text>
</comment>
<protein>
    <submittedName>
        <fullName evidence="2">Uncharacterized protein</fullName>
    </submittedName>
</protein>
<feature type="region of interest" description="Disordered" evidence="1">
    <location>
        <begin position="34"/>
        <end position="75"/>
    </location>
</feature>
<dbReference type="Proteomes" id="UP000460221">
    <property type="component" value="Unassembled WGS sequence"/>
</dbReference>
<proteinExistence type="predicted"/>
<evidence type="ECO:0000256" key="1">
    <source>
        <dbReference type="SAM" id="MobiDB-lite"/>
    </source>
</evidence>
<name>A0A7K1FPD9_9ACTN</name>
<reference evidence="2 3" key="1">
    <citation type="submission" date="2019-11" db="EMBL/GenBank/DDBJ databases">
        <authorList>
            <person name="Jiang L.-Q."/>
        </authorList>
    </citation>
    <scope>NUCLEOTIDE SEQUENCE [LARGE SCALE GENOMIC DNA]</scope>
    <source>
        <strain evidence="2 3">YIM 132087</strain>
    </source>
</reference>
<sequence length="75" mass="7913">MFSHSVLDEPANIAGGSSVDAVLSPFQYVAPTGRSVELQPDGEAPDWTEPGEYRGPSRGGGGRGNGRARTNRRGR</sequence>